<evidence type="ECO:0008006" key="5">
    <source>
        <dbReference type="Google" id="ProtNLM"/>
    </source>
</evidence>
<organism evidence="3 4">
    <name type="scientific">Enterococcus plantarum</name>
    <dbReference type="NCBI Taxonomy" id="1077675"/>
    <lineage>
        <taxon>Bacteria</taxon>
        <taxon>Bacillati</taxon>
        <taxon>Bacillota</taxon>
        <taxon>Bacilli</taxon>
        <taxon>Lactobacillales</taxon>
        <taxon>Enterococcaceae</taxon>
        <taxon>Enterococcus</taxon>
    </lineage>
</organism>
<dbReference type="EMBL" id="PIEU01000124">
    <property type="protein sequence ID" value="PZL70145.1"/>
    <property type="molecule type" value="Genomic_DNA"/>
</dbReference>
<comment type="caution">
    <text evidence="3">The sequence shown here is derived from an EMBL/GenBank/DDBJ whole genome shotgun (WGS) entry which is preliminary data.</text>
</comment>
<dbReference type="RefSeq" id="WP_111248887.1">
    <property type="nucleotide sequence ID" value="NZ_PIEU01000124.1"/>
</dbReference>
<protein>
    <recommendedName>
        <fullName evidence="5">Lipoprotein</fullName>
    </recommendedName>
</protein>
<gene>
    <name evidence="3" type="ORF">CI088_15970</name>
</gene>
<keyword evidence="4" id="KW-1185">Reference proteome</keyword>
<evidence type="ECO:0000313" key="4">
    <source>
        <dbReference type="Proteomes" id="UP000249828"/>
    </source>
</evidence>
<accession>A0A2W4B2T0</accession>
<sequence length="164" mass="18050">MKKMFNLGMVLFCGFTLVACGSSKVSNSDTSTTENKIEEKESSSSNDETSTSKIKIKSSPDKYTHYVKSYVGRNAATCGSKRLSGEMMDSYGEESLPIIFVSETGELVNSENAKDYVVTSQNPEPNTEIKLTYAKDEDGKEYDSLVESSSITEIELTVKSVEKK</sequence>
<dbReference type="Proteomes" id="UP000249828">
    <property type="component" value="Unassembled WGS sequence"/>
</dbReference>
<evidence type="ECO:0000313" key="3">
    <source>
        <dbReference type="EMBL" id="PZL70145.1"/>
    </source>
</evidence>
<dbReference type="PROSITE" id="PS51257">
    <property type="entry name" value="PROKAR_LIPOPROTEIN"/>
    <property type="match status" value="1"/>
</dbReference>
<name>A0A2W4B2T0_9ENTE</name>
<keyword evidence="2" id="KW-0732">Signal</keyword>
<reference evidence="3 4" key="1">
    <citation type="submission" date="2017-11" db="EMBL/GenBank/DDBJ databases">
        <title>Draft genome sequence of Enterococcus plantarum TRW2 strain isolated from lettuce.</title>
        <authorList>
            <person name="Kim E.B."/>
            <person name="Marco M.L."/>
            <person name="Williams T.R."/>
            <person name="You I.H."/>
        </authorList>
    </citation>
    <scope>NUCLEOTIDE SEQUENCE [LARGE SCALE GENOMIC DNA]</scope>
    <source>
        <strain evidence="3 4">TRW2</strain>
    </source>
</reference>
<feature type="compositionally biased region" description="Low complexity" evidence="1">
    <location>
        <begin position="43"/>
        <end position="53"/>
    </location>
</feature>
<evidence type="ECO:0000256" key="1">
    <source>
        <dbReference type="SAM" id="MobiDB-lite"/>
    </source>
</evidence>
<feature type="signal peptide" evidence="2">
    <location>
        <begin position="1"/>
        <end position="19"/>
    </location>
</feature>
<feature type="chain" id="PRO_5038676835" description="Lipoprotein" evidence="2">
    <location>
        <begin position="20"/>
        <end position="164"/>
    </location>
</feature>
<proteinExistence type="predicted"/>
<evidence type="ECO:0000256" key="2">
    <source>
        <dbReference type="SAM" id="SignalP"/>
    </source>
</evidence>
<feature type="region of interest" description="Disordered" evidence="1">
    <location>
        <begin position="23"/>
        <end position="58"/>
    </location>
</feature>
<dbReference type="AlphaFoldDB" id="A0A2W4B2T0"/>